<comment type="similarity">
    <text evidence="1 4">Belongs to the universal ribosomal protein uS3 family.</text>
</comment>
<dbReference type="Gene3D" id="3.30.1140.32">
    <property type="entry name" value="Ribosomal protein S3, C-terminal domain"/>
    <property type="match status" value="1"/>
</dbReference>
<dbReference type="InterPro" id="IPR018280">
    <property type="entry name" value="Ribosomal_uS3_CS"/>
</dbReference>
<gene>
    <name evidence="7" type="ORF">Mmmito_0006</name>
</gene>
<dbReference type="GO" id="GO:0003735">
    <property type="term" value="F:structural constituent of ribosome"/>
    <property type="evidence" value="ECO:0007669"/>
    <property type="project" value="InterPro"/>
</dbReference>
<dbReference type="GO" id="GO:0005840">
    <property type="term" value="C:ribosome"/>
    <property type="evidence" value="ECO:0007669"/>
    <property type="project" value="UniProtKB-KW"/>
</dbReference>
<dbReference type="SUPFAM" id="SSF54814">
    <property type="entry name" value="Prokaryotic type KH domain (KH-domain type II)"/>
    <property type="match status" value="1"/>
</dbReference>
<dbReference type="InterPro" id="IPR009019">
    <property type="entry name" value="KH_sf_prok-type"/>
</dbReference>
<dbReference type="GO" id="GO:0006412">
    <property type="term" value="P:translation"/>
    <property type="evidence" value="ECO:0007669"/>
    <property type="project" value="InterPro"/>
</dbReference>
<sequence length="316" mass="37148">MGQKINPNSFRIGINQSWTSRWTHDLSYSEYFKEDLLIKNFISSLALFQQIFIGQISIWRLSNPILKSKKLLGGQSHSTHLQTLDEYRYSLLNQKSNSFTTLYIYFQIYMPPKKENKNLTQTKEDSFFHLYTKIESYLSRFWSHKYQIKLLIDPIFDQSSLKILNTPRQNKENTATYSLARTKNSSKGIIIDSNQMITKWLLEKDSQFLAQWIASEIRRRKGLKDILKKIERALKDLSESIQNKDSLYQIKGIKIMCSGRFLMTDNEKRRNKMARIKTFKRGQIPLQTLNQKINYSSATAYTVDGTSGIQLWISYI</sequence>
<protein>
    <submittedName>
        <fullName evidence="7">Ribosomal protein S3</fullName>
    </submittedName>
</protein>
<dbReference type="Pfam" id="PF00189">
    <property type="entry name" value="Ribosomal_S3_C"/>
    <property type="match status" value="1"/>
</dbReference>
<keyword evidence="3 4" id="KW-0687">Ribonucleoprotein</keyword>
<dbReference type="AlphaFoldDB" id="A0A140F2G2"/>
<geneLocation type="mitochondrion" evidence="7"/>
<dbReference type="GO" id="GO:1990904">
    <property type="term" value="C:ribonucleoprotein complex"/>
    <property type="evidence" value="ECO:0007669"/>
    <property type="project" value="UniProtKB-KW"/>
</dbReference>
<feature type="domain" description="Small ribosomal subunit protein uS3 C-terminal" evidence="6">
    <location>
        <begin position="235"/>
        <end position="313"/>
    </location>
</feature>
<evidence type="ECO:0000313" key="7">
    <source>
        <dbReference type="EMBL" id="AML60596.1"/>
    </source>
</evidence>
<proteinExistence type="inferred from homology"/>
<evidence type="ECO:0000256" key="2">
    <source>
        <dbReference type="ARBA" id="ARBA00022980"/>
    </source>
</evidence>
<dbReference type="EMBL" id="KU057169">
    <property type="protein sequence ID" value="AML60596.1"/>
    <property type="molecule type" value="Genomic_DNA"/>
</dbReference>
<dbReference type="PROSITE" id="PS00548">
    <property type="entry name" value="RIBOSOMAL_S3"/>
    <property type="match status" value="1"/>
</dbReference>
<reference evidence="7" key="2">
    <citation type="journal article" date="2016" name="Open Biol.">
        <title>Moramonas marocensis gen. nov., sp. nov.: a jakobid flagellate isolated from desert soil with a bacteria-like, but bloated mitochondrial genome.</title>
        <authorList>
            <person name="Strassert J.F."/>
            <person name="Tikhonenkov D.V."/>
            <person name="Pombert J.F."/>
            <person name="Kolisko M."/>
            <person name="Tai V."/>
            <person name="Mylnikov A.P."/>
            <person name="Keeling P.J."/>
        </authorList>
    </citation>
    <scope>NUCLEOTIDE SEQUENCE</scope>
</reference>
<evidence type="ECO:0000256" key="5">
    <source>
        <dbReference type="SAM" id="Coils"/>
    </source>
</evidence>
<keyword evidence="7" id="KW-0496">Mitochondrion</keyword>
<name>A0A140F2G2_9EUKA</name>
<evidence type="ECO:0000259" key="6">
    <source>
        <dbReference type="Pfam" id="PF00189"/>
    </source>
</evidence>
<reference evidence="7" key="1">
    <citation type="submission" date="2015-11" db="EMBL/GenBank/DDBJ databases">
        <authorList>
            <person name="Zhang Y."/>
            <person name="Guo Z."/>
        </authorList>
    </citation>
    <scope>NUCLEOTIDE SEQUENCE</scope>
</reference>
<organism evidence="7">
    <name type="scientific">Moramonas marocensis</name>
    <dbReference type="NCBI Taxonomy" id="1805496"/>
    <lineage>
        <taxon>Eukaryota</taxon>
        <taxon>Discoba</taxon>
        <taxon>Jakobida</taxon>
        <taxon>Histionina</taxon>
        <taxon>Moramonas</taxon>
    </lineage>
</organism>
<evidence type="ECO:0000256" key="3">
    <source>
        <dbReference type="ARBA" id="ARBA00023274"/>
    </source>
</evidence>
<dbReference type="InterPro" id="IPR001351">
    <property type="entry name" value="Ribosomal_uS3_C"/>
</dbReference>
<dbReference type="InterPro" id="IPR036419">
    <property type="entry name" value="Ribosomal_S3_C_sf"/>
</dbReference>
<feature type="coiled-coil region" evidence="5">
    <location>
        <begin position="220"/>
        <end position="247"/>
    </location>
</feature>
<keyword evidence="2 4" id="KW-0689">Ribosomal protein</keyword>
<dbReference type="SUPFAM" id="SSF54821">
    <property type="entry name" value="Ribosomal protein S3 C-terminal domain"/>
    <property type="match status" value="1"/>
</dbReference>
<evidence type="ECO:0000256" key="4">
    <source>
        <dbReference type="RuleBase" id="RU003624"/>
    </source>
</evidence>
<evidence type="ECO:0000256" key="1">
    <source>
        <dbReference type="ARBA" id="ARBA00010761"/>
    </source>
</evidence>
<accession>A0A140F2G2</accession>
<keyword evidence="5" id="KW-0175">Coiled coil</keyword>
<dbReference type="GO" id="GO:0003723">
    <property type="term" value="F:RNA binding"/>
    <property type="evidence" value="ECO:0007669"/>
    <property type="project" value="InterPro"/>
</dbReference>